<dbReference type="EMBL" id="FOQD01000015">
    <property type="protein sequence ID" value="SFJ07151.1"/>
    <property type="molecule type" value="Genomic_DNA"/>
</dbReference>
<dbReference type="InterPro" id="IPR035919">
    <property type="entry name" value="EAL_sf"/>
</dbReference>
<dbReference type="InterPro" id="IPR050706">
    <property type="entry name" value="Cyclic-di-GMP_PDE-like"/>
</dbReference>
<accession>A0A1I3NCT4</accession>
<dbReference type="Pfam" id="PF00498">
    <property type="entry name" value="FHA"/>
    <property type="match status" value="1"/>
</dbReference>
<feature type="domain" description="FHA" evidence="1">
    <location>
        <begin position="44"/>
        <end position="93"/>
    </location>
</feature>
<evidence type="ECO:0000259" key="1">
    <source>
        <dbReference type="PROSITE" id="PS50006"/>
    </source>
</evidence>
<keyword evidence="4" id="KW-1185">Reference proteome</keyword>
<dbReference type="CDD" id="cd01948">
    <property type="entry name" value="EAL"/>
    <property type="match status" value="1"/>
</dbReference>
<sequence length="393" mass="43557">MAIQTLVSPPGAPAASKTRDGWYLIGCLPPLRTLTQIKVDSPAFVIGRRPESDLQIASQCISARHAEILQIGPHLFLRDLGSTNGTYLNRRQVKQPTPIADGDHIEIANVEFRVEYRAAAQRGSRADLDALKKTTQAVDVLESNWVLSQLSQLMQGAEIVPAYQPIIDLSNGLSIGYEALARTALIGLENPAEMFRTAEMVNREVELSLICRRKAAECGTFIPGGMSLFVNTHSNESLDVDVLPSLAEMRRRFPQRSVVVEIHEGAINNPHLTADFCKAVRDLGYKVAYDDFGAGQSRLLELVKAPPDYLKFDACLIRDIHESNPYQWRMLKMLVDMCHDVPIVTIAEGVESEEEKNACRELGFDMGQGYFFGRPKPASGYVPQSESPTRKFG</sequence>
<feature type="domain" description="EAL" evidence="2">
    <location>
        <begin position="143"/>
        <end position="389"/>
    </location>
</feature>
<dbReference type="SUPFAM" id="SSF141868">
    <property type="entry name" value="EAL domain-like"/>
    <property type="match status" value="1"/>
</dbReference>
<dbReference type="Gene3D" id="2.60.200.20">
    <property type="match status" value="1"/>
</dbReference>
<dbReference type="PANTHER" id="PTHR33121:SF76">
    <property type="entry name" value="SIGNALING PROTEIN"/>
    <property type="match status" value="1"/>
</dbReference>
<dbReference type="SMART" id="SM00240">
    <property type="entry name" value="FHA"/>
    <property type="match status" value="1"/>
</dbReference>
<organism evidence="3 4">
    <name type="scientific">Planctomicrobium piriforme</name>
    <dbReference type="NCBI Taxonomy" id="1576369"/>
    <lineage>
        <taxon>Bacteria</taxon>
        <taxon>Pseudomonadati</taxon>
        <taxon>Planctomycetota</taxon>
        <taxon>Planctomycetia</taxon>
        <taxon>Planctomycetales</taxon>
        <taxon>Planctomycetaceae</taxon>
        <taxon>Planctomicrobium</taxon>
    </lineage>
</organism>
<dbReference type="GO" id="GO:0071111">
    <property type="term" value="F:cyclic-guanylate-specific phosphodiesterase activity"/>
    <property type="evidence" value="ECO:0007669"/>
    <property type="project" value="InterPro"/>
</dbReference>
<dbReference type="Gene3D" id="3.20.20.450">
    <property type="entry name" value="EAL domain"/>
    <property type="match status" value="1"/>
</dbReference>
<protein>
    <submittedName>
        <fullName evidence="3">EAL domain, c-di-GMP-specific phosphodiesterase class I (Or its enzymatically inactive variant)</fullName>
    </submittedName>
</protein>
<dbReference type="InterPro" id="IPR001633">
    <property type="entry name" value="EAL_dom"/>
</dbReference>
<gene>
    <name evidence="3" type="ORF">SAMN05421753_11564</name>
</gene>
<name>A0A1I3NCT4_9PLAN</name>
<dbReference type="OrthoDB" id="9813903at2"/>
<evidence type="ECO:0000259" key="2">
    <source>
        <dbReference type="PROSITE" id="PS50883"/>
    </source>
</evidence>
<evidence type="ECO:0000313" key="3">
    <source>
        <dbReference type="EMBL" id="SFJ07151.1"/>
    </source>
</evidence>
<dbReference type="SUPFAM" id="SSF49879">
    <property type="entry name" value="SMAD/FHA domain"/>
    <property type="match status" value="1"/>
</dbReference>
<dbReference type="PROSITE" id="PS50006">
    <property type="entry name" value="FHA_DOMAIN"/>
    <property type="match status" value="1"/>
</dbReference>
<dbReference type="STRING" id="1576369.SAMN05421753_11564"/>
<dbReference type="RefSeq" id="WP_092053349.1">
    <property type="nucleotide sequence ID" value="NZ_FOQD01000015.1"/>
</dbReference>
<dbReference type="SMART" id="SM00052">
    <property type="entry name" value="EAL"/>
    <property type="match status" value="1"/>
</dbReference>
<reference evidence="4" key="1">
    <citation type="submission" date="2016-10" db="EMBL/GenBank/DDBJ databases">
        <authorList>
            <person name="Varghese N."/>
            <person name="Submissions S."/>
        </authorList>
    </citation>
    <scope>NUCLEOTIDE SEQUENCE [LARGE SCALE GENOMIC DNA]</scope>
    <source>
        <strain evidence="4">DSM 26348</strain>
    </source>
</reference>
<dbReference type="CDD" id="cd00060">
    <property type="entry name" value="FHA"/>
    <property type="match status" value="1"/>
</dbReference>
<dbReference type="InterPro" id="IPR008984">
    <property type="entry name" value="SMAD_FHA_dom_sf"/>
</dbReference>
<dbReference type="PROSITE" id="PS50883">
    <property type="entry name" value="EAL"/>
    <property type="match status" value="1"/>
</dbReference>
<dbReference type="InterPro" id="IPR000253">
    <property type="entry name" value="FHA_dom"/>
</dbReference>
<dbReference type="Pfam" id="PF00563">
    <property type="entry name" value="EAL"/>
    <property type="match status" value="1"/>
</dbReference>
<evidence type="ECO:0000313" key="4">
    <source>
        <dbReference type="Proteomes" id="UP000199518"/>
    </source>
</evidence>
<proteinExistence type="predicted"/>
<dbReference type="AlphaFoldDB" id="A0A1I3NCT4"/>
<dbReference type="PANTHER" id="PTHR33121">
    <property type="entry name" value="CYCLIC DI-GMP PHOSPHODIESTERASE PDEF"/>
    <property type="match status" value="1"/>
</dbReference>
<dbReference type="Proteomes" id="UP000199518">
    <property type="component" value="Unassembled WGS sequence"/>
</dbReference>